<dbReference type="RefSeq" id="WP_277417502.1">
    <property type="nucleotide sequence ID" value="NZ_CP119083.1"/>
</dbReference>
<feature type="signal peptide" evidence="1">
    <location>
        <begin position="1"/>
        <end position="22"/>
    </location>
</feature>
<feature type="domain" description="Ice-binding protein C-terminal" evidence="2">
    <location>
        <begin position="216"/>
        <end position="241"/>
    </location>
</feature>
<keyword evidence="1" id="KW-0732">Signal</keyword>
<protein>
    <submittedName>
        <fullName evidence="3">PEP-CTERM sorting domain-containing protein</fullName>
    </submittedName>
</protein>
<dbReference type="NCBIfam" id="TIGR02595">
    <property type="entry name" value="PEP_CTERM"/>
    <property type="match status" value="1"/>
</dbReference>
<dbReference type="Pfam" id="PF07589">
    <property type="entry name" value="PEP-CTERM"/>
    <property type="match status" value="1"/>
</dbReference>
<evidence type="ECO:0000313" key="4">
    <source>
        <dbReference type="Proteomes" id="UP001216510"/>
    </source>
</evidence>
<evidence type="ECO:0000256" key="1">
    <source>
        <dbReference type="SAM" id="SignalP"/>
    </source>
</evidence>
<dbReference type="Proteomes" id="UP001216510">
    <property type="component" value="Chromosome"/>
</dbReference>
<keyword evidence="4" id="KW-1185">Reference proteome</keyword>
<evidence type="ECO:0000259" key="2">
    <source>
        <dbReference type="Pfam" id="PF07589"/>
    </source>
</evidence>
<evidence type="ECO:0000313" key="3">
    <source>
        <dbReference type="EMBL" id="WEF34831.1"/>
    </source>
</evidence>
<organism evidence="3 4">
    <name type="scientific">Pseudoduganella chitinolytica</name>
    <dbReference type="NCBI Taxonomy" id="34070"/>
    <lineage>
        <taxon>Bacteria</taxon>
        <taxon>Pseudomonadati</taxon>
        <taxon>Pseudomonadota</taxon>
        <taxon>Betaproteobacteria</taxon>
        <taxon>Burkholderiales</taxon>
        <taxon>Oxalobacteraceae</taxon>
        <taxon>Telluria group</taxon>
        <taxon>Pseudoduganella</taxon>
    </lineage>
</organism>
<name>A0ABY8BFX8_9BURK</name>
<sequence>MQSISFRPLALAALLCTSAAQGAVPYVTTHAFTLQGYENYPDSIVDVVSDTASSITLALPTFGAELSTGRADSTQGPGDPAVGQAATQAMYDVRPTAGYRITGLTLSGLVQGTVQAGGGDAPGFALNYLRMESGVWGWNGDMGFAEVSDLDGTRQLAVSSAALALESPFSIYLSGYTTLVAMGGYLFDPVSGDITRTPSLAAIGLRDVTLTFTVSAVPEPQTWLLLLGGLGIVGALAARTRQRAPIC</sequence>
<feature type="chain" id="PRO_5045544268" evidence="1">
    <location>
        <begin position="23"/>
        <end position="247"/>
    </location>
</feature>
<gene>
    <name evidence="3" type="ORF">PX653_08735</name>
</gene>
<accession>A0ABY8BFX8</accession>
<proteinExistence type="predicted"/>
<dbReference type="InterPro" id="IPR013424">
    <property type="entry name" value="Ice-binding_C"/>
</dbReference>
<reference evidence="3 4" key="1">
    <citation type="submission" date="2023-02" db="EMBL/GenBank/DDBJ databases">
        <title>Gemone sequence of Telluria chitinolytica ACM 3522T.</title>
        <authorList>
            <person name="Frediansyah A."/>
            <person name="Miess H."/>
            <person name="Gross H."/>
        </authorList>
    </citation>
    <scope>NUCLEOTIDE SEQUENCE [LARGE SCALE GENOMIC DNA]</scope>
    <source>
        <strain evidence="3 4">ACM 3522</strain>
    </source>
</reference>
<dbReference type="EMBL" id="CP119083">
    <property type="protein sequence ID" value="WEF34831.1"/>
    <property type="molecule type" value="Genomic_DNA"/>
</dbReference>